<sequence>MRSLERHRDVGAYALGVLDEAAAFRFEDHLMECPRCAAQVTEFGPATRQLMLYRRATPRFVHPMAHPGPRLLDRLLGEIAHRRRARGRRLRYGLAASVVLAVAGPGLMAFAGHGRPGTAAAHAVAATDPRTGVWARVTSEDADWGSDLRLEVKDGSGRRVCRLVAIGRDGTEQIVAGWTDPGPGAAPTTTLGAAGLHPDQIARYEVRAEDGRPLLTLRAP</sequence>
<accession>A0ABT2BCA1</accession>
<feature type="domain" description="Putative zinc-finger" evidence="4">
    <location>
        <begin position="9"/>
        <end position="37"/>
    </location>
</feature>
<dbReference type="InterPro" id="IPR027383">
    <property type="entry name" value="Znf_put"/>
</dbReference>
<dbReference type="Proteomes" id="UP001205612">
    <property type="component" value="Unassembled WGS sequence"/>
</dbReference>
<evidence type="ECO:0000256" key="3">
    <source>
        <dbReference type="SAM" id="Phobius"/>
    </source>
</evidence>
<dbReference type="Pfam" id="PF13490">
    <property type="entry name" value="zf-HC2"/>
    <property type="match status" value="1"/>
</dbReference>
<keyword evidence="3" id="KW-1133">Transmembrane helix</keyword>
<evidence type="ECO:0000313" key="5">
    <source>
        <dbReference type="EMBL" id="MCS0606143.1"/>
    </source>
</evidence>
<keyword evidence="1" id="KW-0805">Transcription regulation</keyword>
<keyword evidence="6" id="KW-1185">Reference proteome</keyword>
<dbReference type="InterPro" id="IPR041916">
    <property type="entry name" value="Anti_sigma_zinc_sf"/>
</dbReference>
<protein>
    <submittedName>
        <fullName evidence="5">Zf-HC2 domain-containing protein</fullName>
    </submittedName>
</protein>
<feature type="transmembrane region" description="Helical" evidence="3">
    <location>
        <begin position="92"/>
        <end position="111"/>
    </location>
</feature>
<evidence type="ECO:0000256" key="2">
    <source>
        <dbReference type="ARBA" id="ARBA00023163"/>
    </source>
</evidence>
<keyword evidence="3" id="KW-0472">Membrane</keyword>
<name>A0ABT2BCA1_9ACTN</name>
<dbReference type="RefSeq" id="WP_258783500.1">
    <property type="nucleotide sequence ID" value="NZ_JANUGP010000045.1"/>
</dbReference>
<keyword evidence="3" id="KW-0812">Transmembrane</keyword>
<dbReference type="Gene3D" id="1.10.10.1320">
    <property type="entry name" value="Anti-sigma factor, zinc-finger domain"/>
    <property type="match status" value="1"/>
</dbReference>
<evidence type="ECO:0000313" key="6">
    <source>
        <dbReference type="Proteomes" id="UP001205612"/>
    </source>
</evidence>
<proteinExistence type="predicted"/>
<dbReference type="EMBL" id="JANUGP010000045">
    <property type="protein sequence ID" value="MCS0606143.1"/>
    <property type="molecule type" value="Genomic_DNA"/>
</dbReference>
<evidence type="ECO:0000256" key="1">
    <source>
        <dbReference type="ARBA" id="ARBA00023015"/>
    </source>
</evidence>
<comment type="caution">
    <text evidence="5">The sequence shown here is derived from an EMBL/GenBank/DDBJ whole genome shotgun (WGS) entry which is preliminary data.</text>
</comment>
<reference evidence="5 6" key="1">
    <citation type="submission" date="2022-08" db="EMBL/GenBank/DDBJ databases">
        <authorList>
            <person name="Somphong A."/>
            <person name="Phongsopitanun W."/>
        </authorList>
    </citation>
    <scope>NUCLEOTIDE SEQUENCE [LARGE SCALE GENOMIC DNA]</scope>
    <source>
        <strain evidence="5 6">LP11</strain>
    </source>
</reference>
<organism evidence="5 6">
    <name type="scientific">Streptomyces pyxinicus</name>
    <dbReference type="NCBI Taxonomy" id="2970331"/>
    <lineage>
        <taxon>Bacteria</taxon>
        <taxon>Bacillati</taxon>
        <taxon>Actinomycetota</taxon>
        <taxon>Actinomycetes</taxon>
        <taxon>Kitasatosporales</taxon>
        <taxon>Streptomycetaceae</taxon>
        <taxon>Streptomyces</taxon>
    </lineage>
</organism>
<evidence type="ECO:0000259" key="4">
    <source>
        <dbReference type="Pfam" id="PF13490"/>
    </source>
</evidence>
<keyword evidence="2" id="KW-0804">Transcription</keyword>
<gene>
    <name evidence="5" type="ORF">NX794_33765</name>
</gene>